<dbReference type="Gene3D" id="3.40.50.1440">
    <property type="entry name" value="Tubulin/FtsZ, GTPase domain"/>
    <property type="match status" value="1"/>
</dbReference>
<dbReference type="eggNOG" id="COG0206">
    <property type="taxonomic scope" value="Bacteria"/>
</dbReference>
<keyword evidence="1" id="KW-0547">Nucleotide-binding</keyword>
<proteinExistence type="predicted"/>
<gene>
    <name evidence="4" type="primary">ftsZ</name>
    <name evidence="4" type="ordered locus">Minf_1405</name>
</gene>
<accession>B3DVV6</accession>
<evidence type="ECO:0000313" key="5">
    <source>
        <dbReference type="Proteomes" id="UP000009149"/>
    </source>
</evidence>
<sequence>MRMKEGRVLLKTVIVGIGGAGINLLDEWILTEEKRGLFYALDSDYCCVEGSLADYRVLLGKTRAKGEGSKGDVDFAKVILEDEAELIEQILDNCDHLLVLCGLGGGMGSAGLSFFSKKAQQKKVIMSCIGFLPFISETLLRQKITRDTLQSLQETDLRLILFSNDRAQNVFGPEDDRRRLYRNFNKKVGSAISCWYNLVQETKQDSFDRESFPDFLYIEDFYTFSLHTEDLFSSIQPFIQSAQDPALDQKTAWACFFLPPSGKQVDKADMKIRGKNLFKQFYVSLVEGEEKSKETGFVAVGSSRLSGYFREETEENLDHFENIQKENARSFEGVDEKKIQEEELPAGIFEKSYKTIHKGENLDLPTFLRKGISIKI</sequence>
<dbReference type="AlphaFoldDB" id="B3DVV6"/>
<reference evidence="4 5" key="1">
    <citation type="journal article" date="2008" name="Biol. Direct">
        <title>Complete genome sequence of the extremely acidophilic methanotroph isolate V4, Methylacidiphilum infernorum, a representative of the bacterial phylum Verrucomicrobia.</title>
        <authorList>
            <person name="Hou S."/>
            <person name="Makarova K.S."/>
            <person name="Saw J.H."/>
            <person name="Senin P."/>
            <person name="Ly B.V."/>
            <person name="Zhou Z."/>
            <person name="Ren Y."/>
            <person name="Wang J."/>
            <person name="Galperin M.Y."/>
            <person name="Omelchenko M.V."/>
            <person name="Wolf Y.I."/>
            <person name="Yutin N."/>
            <person name="Koonin E.V."/>
            <person name="Stott M.B."/>
            <person name="Mountain B.W."/>
            <person name="Crowe M.A."/>
            <person name="Smirnova A.V."/>
            <person name="Dunfield P.F."/>
            <person name="Feng L."/>
            <person name="Wang L."/>
            <person name="Alam M."/>
        </authorList>
    </citation>
    <scope>NUCLEOTIDE SEQUENCE [LARGE SCALE GENOMIC DNA]</scope>
    <source>
        <strain evidence="5">Isolate V4</strain>
    </source>
</reference>
<evidence type="ECO:0000256" key="2">
    <source>
        <dbReference type="ARBA" id="ARBA00023134"/>
    </source>
</evidence>
<dbReference type="GO" id="GO:0051301">
    <property type="term" value="P:cell division"/>
    <property type="evidence" value="ECO:0007669"/>
    <property type="project" value="UniProtKB-KW"/>
</dbReference>
<evidence type="ECO:0000256" key="1">
    <source>
        <dbReference type="ARBA" id="ARBA00022741"/>
    </source>
</evidence>
<dbReference type="Pfam" id="PF00091">
    <property type="entry name" value="Tubulin"/>
    <property type="match status" value="1"/>
</dbReference>
<dbReference type="PANTHER" id="PTHR30314:SF3">
    <property type="entry name" value="MITOCHONDRIAL DIVISION PROTEIN FSZA"/>
    <property type="match status" value="1"/>
</dbReference>
<dbReference type="GO" id="GO:0005737">
    <property type="term" value="C:cytoplasm"/>
    <property type="evidence" value="ECO:0007669"/>
    <property type="project" value="TreeGrafter"/>
</dbReference>
<dbReference type="EMBL" id="CP000975">
    <property type="protein sequence ID" value="ACD83459.1"/>
    <property type="molecule type" value="Genomic_DNA"/>
</dbReference>
<dbReference type="GO" id="GO:0005525">
    <property type="term" value="F:GTP binding"/>
    <property type="evidence" value="ECO:0007669"/>
    <property type="project" value="UniProtKB-KW"/>
</dbReference>
<dbReference type="GO" id="GO:0032153">
    <property type="term" value="C:cell division site"/>
    <property type="evidence" value="ECO:0007669"/>
    <property type="project" value="TreeGrafter"/>
</dbReference>
<dbReference type="InterPro" id="IPR045061">
    <property type="entry name" value="FtsZ/CetZ"/>
</dbReference>
<dbReference type="InterPro" id="IPR036525">
    <property type="entry name" value="Tubulin/FtsZ_GTPase_sf"/>
</dbReference>
<feature type="domain" description="Tubulin/FtsZ GTPase" evidence="3">
    <location>
        <begin position="11"/>
        <end position="203"/>
    </location>
</feature>
<protein>
    <submittedName>
        <fullName evidence="4">Cell division GTPase FtsZ</fullName>
    </submittedName>
</protein>
<evidence type="ECO:0000259" key="3">
    <source>
        <dbReference type="SMART" id="SM00864"/>
    </source>
</evidence>
<dbReference type="PANTHER" id="PTHR30314">
    <property type="entry name" value="CELL DIVISION PROTEIN FTSZ-RELATED"/>
    <property type="match status" value="1"/>
</dbReference>
<keyword evidence="4" id="KW-0132">Cell division</keyword>
<dbReference type="Proteomes" id="UP000009149">
    <property type="component" value="Chromosome"/>
</dbReference>
<dbReference type="STRING" id="481448.Minf_1405"/>
<keyword evidence="4" id="KW-0131">Cell cycle</keyword>
<evidence type="ECO:0000313" key="4">
    <source>
        <dbReference type="EMBL" id="ACD83459.1"/>
    </source>
</evidence>
<dbReference type="HOGENOM" id="CLU_024865_0_1_0"/>
<dbReference type="GO" id="GO:0003924">
    <property type="term" value="F:GTPase activity"/>
    <property type="evidence" value="ECO:0007669"/>
    <property type="project" value="InterPro"/>
</dbReference>
<keyword evidence="2" id="KW-0342">GTP-binding</keyword>
<name>B3DVV6_METI4</name>
<dbReference type="SMART" id="SM00864">
    <property type="entry name" value="Tubulin"/>
    <property type="match status" value="1"/>
</dbReference>
<organism evidence="4 5">
    <name type="scientific">Methylacidiphilum infernorum (isolate V4)</name>
    <name type="common">Methylokorus infernorum (strain V4)</name>
    <dbReference type="NCBI Taxonomy" id="481448"/>
    <lineage>
        <taxon>Bacteria</taxon>
        <taxon>Pseudomonadati</taxon>
        <taxon>Verrucomicrobiota</taxon>
        <taxon>Methylacidiphilae</taxon>
        <taxon>Methylacidiphilales</taxon>
        <taxon>Methylacidiphilaceae</taxon>
        <taxon>Methylacidiphilum (ex Ratnadevi et al. 2023)</taxon>
    </lineage>
</organism>
<dbReference type="SUPFAM" id="SSF52490">
    <property type="entry name" value="Tubulin nucleotide-binding domain-like"/>
    <property type="match status" value="1"/>
</dbReference>
<dbReference type="KEGG" id="min:Minf_1405"/>
<dbReference type="InterPro" id="IPR003008">
    <property type="entry name" value="Tubulin_FtsZ_GTPase"/>
</dbReference>